<dbReference type="InterPro" id="IPR003835">
    <property type="entry name" value="Glyco_trans_19"/>
</dbReference>
<dbReference type="NCBIfam" id="TIGR00215">
    <property type="entry name" value="lpxB"/>
    <property type="match status" value="1"/>
</dbReference>
<keyword evidence="8" id="KW-0808">Transferase</keyword>
<evidence type="ECO:0000256" key="8">
    <source>
        <dbReference type="ARBA" id="ARBA00022679"/>
    </source>
</evidence>
<evidence type="ECO:0000256" key="3">
    <source>
        <dbReference type="ARBA" id="ARBA00012687"/>
    </source>
</evidence>
<dbReference type="RefSeq" id="WP_028285734.1">
    <property type="nucleotide sequence ID" value="NZ_BMLF01000001.1"/>
</dbReference>
<dbReference type="Proteomes" id="UP000649829">
    <property type="component" value="Unassembled WGS sequence"/>
</dbReference>
<sequence>MRVFLIAGEPSGDALGRALMAGLKELVPEVAFQGVGGPLMEGEGMTSLFPMDELSVMGLAEILPRYPALKRRLNQTIAAVLEAKPDVLVTIDSPDFCLRVAKGVKAASDQRIVHYVAPTVWAWRPKRAGKMAGLVDQVLALFPFEPPYLERAGVRCDFVGHPVVTEPQATEAEAAAFRLAHGLGDAPLLLLLPGSRRGEVSRLAPVMGPVLARMTADRPGLRAVLPAARSVAGLVQEAVEGWAVKPLVLDPRELGAGFAAAKRAAFRAADAALAASGTVSLELAAAETPMVIAYDMHWLTRAVMRRMLLTDTVTLVNLVAGSRTVPEFLGAACRPEPIAAALSQVLDAPDGQRAAMRLCMERLGRGAEPPGLRAARAVLDGMAPD</sequence>
<dbReference type="EMBL" id="BMLF01000001">
    <property type="protein sequence ID" value="GGL88542.1"/>
    <property type="molecule type" value="Genomic_DNA"/>
</dbReference>
<dbReference type="GO" id="GO:0005543">
    <property type="term" value="F:phospholipid binding"/>
    <property type="evidence" value="ECO:0007669"/>
    <property type="project" value="TreeGrafter"/>
</dbReference>
<reference evidence="12" key="1">
    <citation type="journal article" date="2014" name="Int. J. Syst. Evol. Microbiol.">
        <title>Complete genome sequence of Corynebacterium casei LMG S-19264T (=DSM 44701T), isolated from a smear-ripened cheese.</title>
        <authorList>
            <consortium name="US DOE Joint Genome Institute (JGI-PGF)"/>
            <person name="Walter F."/>
            <person name="Albersmeier A."/>
            <person name="Kalinowski J."/>
            <person name="Ruckert C."/>
        </authorList>
    </citation>
    <scope>NUCLEOTIDE SEQUENCE</scope>
    <source>
        <strain evidence="12">CGMCC 1.6293</strain>
    </source>
</reference>
<comment type="caution">
    <text evidence="12">The sequence shown here is derived from an EMBL/GenBank/DDBJ whole genome shotgun (WGS) entry which is preliminary data.</text>
</comment>
<evidence type="ECO:0000256" key="11">
    <source>
        <dbReference type="NCBIfam" id="TIGR00215"/>
    </source>
</evidence>
<reference evidence="12" key="2">
    <citation type="submission" date="2020-09" db="EMBL/GenBank/DDBJ databases">
        <authorList>
            <person name="Sun Q."/>
            <person name="Zhou Y."/>
        </authorList>
    </citation>
    <scope>NUCLEOTIDE SEQUENCE</scope>
    <source>
        <strain evidence="12">CGMCC 1.6293</strain>
    </source>
</reference>
<keyword evidence="7" id="KW-0328">Glycosyltransferase</keyword>
<keyword evidence="9" id="KW-0443">Lipid metabolism</keyword>
<dbReference type="PANTHER" id="PTHR30372:SF4">
    <property type="entry name" value="LIPID-A-DISACCHARIDE SYNTHASE, MITOCHONDRIAL-RELATED"/>
    <property type="match status" value="1"/>
</dbReference>
<accession>A0A917WBH5</accession>
<evidence type="ECO:0000256" key="4">
    <source>
        <dbReference type="ARBA" id="ARBA00020902"/>
    </source>
</evidence>
<evidence type="ECO:0000256" key="9">
    <source>
        <dbReference type="ARBA" id="ARBA00023098"/>
    </source>
</evidence>
<comment type="function">
    <text evidence="1">Condensation of UDP-2,3-diacylglucosamine and 2,3-diacylglucosamine-1-phosphate to form lipid A disaccharide, a precursor of lipid A, a phosphorylated glycolipid that anchors the lipopolysaccharide to the outer membrane of the cell.</text>
</comment>
<comment type="similarity">
    <text evidence="2">Belongs to the LpxB family.</text>
</comment>
<evidence type="ECO:0000256" key="2">
    <source>
        <dbReference type="ARBA" id="ARBA00007868"/>
    </source>
</evidence>
<dbReference type="Pfam" id="PF02684">
    <property type="entry name" value="LpxB"/>
    <property type="match status" value="1"/>
</dbReference>
<evidence type="ECO:0000313" key="13">
    <source>
        <dbReference type="Proteomes" id="UP000649829"/>
    </source>
</evidence>
<keyword evidence="6" id="KW-0441">Lipid A biosynthesis</keyword>
<dbReference type="PANTHER" id="PTHR30372">
    <property type="entry name" value="LIPID-A-DISACCHARIDE SYNTHASE"/>
    <property type="match status" value="1"/>
</dbReference>
<gene>
    <name evidence="12" type="primary">lpxB</name>
    <name evidence="12" type="ORF">GCM10011534_08270</name>
</gene>
<dbReference type="GO" id="GO:0016020">
    <property type="term" value="C:membrane"/>
    <property type="evidence" value="ECO:0007669"/>
    <property type="project" value="GOC"/>
</dbReference>
<dbReference type="SUPFAM" id="SSF53756">
    <property type="entry name" value="UDP-Glycosyltransferase/glycogen phosphorylase"/>
    <property type="match status" value="1"/>
</dbReference>
<evidence type="ECO:0000256" key="5">
    <source>
        <dbReference type="ARBA" id="ARBA00022516"/>
    </source>
</evidence>
<evidence type="ECO:0000256" key="7">
    <source>
        <dbReference type="ARBA" id="ARBA00022676"/>
    </source>
</evidence>
<comment type="catalytic activity">
    <reaction evidence="10">
        <text>a lipid X + a UDP-2-N,3-O-bis[(3R)-3-hydroxyacyl]-alpha-D-glucosamine = a lipid A disaccharide + UDP + H(+)</text>
        <dbReference type="Rhea" id="RHEA:67828"/>
        <dbReference type="ChEBI" id="CHEBI:15378"/>
        <dbReference type="ChEBI" id="CHEBI:58223"/>
        <dbReference type="ChEBI" id="CHEBI:137748"/>
        <dbReference type="ChEBI" id="CHEBI:176338"/>
        <dbReference type="ChEBI" id="CHEBI:176343"/>
        <dbReference type="EC" id="2.4.1.182"/>
    </reaction>
</comment>
<evidence type="ECO:0000313" key="12">
    <source>
        <dbReference type="EMBL" id="GGL88542.1"/>
    </source>
</evidence>
<organism evidence="12 13">
    <name type="scientific">Pseudooceanicola nanhaiensis</name>
    <dbReference type="NCBI Taxonomy" id="375761"/>
    <lineage>
        <taxon>Bacteria</taxon>
        <taxon>Pseudomonadati</taxon>
        <taxon>Pseudomonadota</taxon>
        <taxon>Alphaproteobacteria</taxon>
        <taxon>Rhodobacterales</taxon>
        <taxon>Paracoccaceae</taxon>
        <taxon>Pseudooceanicola</taxon>
    </lineage>
</organism>
<keyword evidence="5" id="KW-0444">Lipid biosynthesis</keyword>
<dbReference type="GO" id="GO:0008915">
    <property type="term" value="F:lipid-A-disaccharide synthase activity"/>
    <property type="evidence" value="ECO:0007669"/>
    <property type="project" value="UniProtKB-UniRule"/>
</dbReference>
<keyword evidence="13" id="KW-1185">Reference proteome</keyword>
<evidence type="ECO:0000256" key="10">
    <source>
        <dbReference type="ARBA" id="ARBA00048975"/>
    </source>
</evidence>
<evidence type="ECO:0000256" key="6">
    <source>
        <dbReference type="ARBA" id="ARBA00022556"/>
    </source>
</evidence>
<dbReference type="AlphaFoldDB" id="A0A917WBH5"/>
<evidence type="ECO:0000256" key="1">
    <source>
        <dbReference type="ARBA" id="ARBA00002056"/>
    </source>
</evidence>
<dbReference type="GO" id="GO:0009245">
    <property type="term" value="P:lipid A biosynthetic process"/>
    <property type="evidence" value="ECO:0007669"/>
    <property type="project" value="UniProtKB-UniRule"/>
</dbReference>
<protein>
    <recommendedName>
        <fullName evidence="4 11">Lipid-A-disaccharide synthase</fullName>
        <ecNumber evidence="3 11">2.4.1.182</ecNumber>
    </recommendedName>
</protein>
<name>A0A917WBH5_9RHOB</name>
<proteinExistence type="inferred from homology"/>
<dbReference type="EC" id="2.4.1.182" evidence="3 11"/>